<keyword evidence="1" id="KW-1133">Transmembrane helix</keyword>
<evidence type="ECO:0000256" key="1">
    <source>
        <dbReference type="SAM" id="Phobius"/>
    </source>
</evidence>
<comment type="caution">
    <text evidence="2">The sequence shown here is derived from an EMBL/GenBank/DDBJ whole genome shotgun (WGS) entry which is preliminary data.</text>
</comment>
<gene>
    <name evidence="2" type="ORF">DW944_02020</name>
</gene>
<accession>A0A413RBH5</accession>
<dbReference type="AlphaFoldDB" id="A0A413RBH5"/>
<dbReference type="CDD" id="cd09911">
    <property type="entry name" value="Lin0431_like"/>
    <property type="match status" value="1"/>
</dbReference>
<proteinExistence type="predicted"/>
<dbReference type="EMBL" id="QSFD01000002">
    <property type="protein sequence ID" value="RHA19946.1"/>
    <property type="molecule type" value="Genomic_DNA"/>
</dbReference>
<sequence length="130" mass="14564">MNNLKLTKKKDLILAAVIIVIAIVMYIIMNQMQSDNGEIVKITVDGNVYGTYSLTKNQEIEIKTDKGKNIVWIHDNCVEMKEADCPDKYCVKQGKITKTRQNIVCLPHKVVVEIAVSDNTKGNEADVIAK</sequence>
<protein>
    <submittedName>
        <fullName evidence="2">NusG domain II-containing protein</fullName>
    </submittedName>
</protein>
<keyword evidence="1" id="KW-0812">Transmembrane</keyword>
<keyword evidence="1" id="KW-0472">Membrane</keyword>
<dbReference type="Proteomes" id="UP000284779">
    <property type="component" value="Unassembled WGS sequence"/>
</dbReference>
<keyword evidence="3" id="KW-1185">Reference proteome</keyword>
<reference evidence="2 3" key="1">
    <citation type="submission" date="2018-08" db="EMBL/GenBank/DDBJ databases">
        <title>A genome reference for cultivated species of the human gut microbiota.</title>
        <authorList>
            <person name="Zou Y."/>
            <person name="Xue W."/>
            <person name="Luo G."/>
        </authorList>
    </citation>
    <scope>NUCLEOTIDE SEQUENCE [LARGE SCALE GENOMIC DNA]</scope>
    <source>
        <strain evidence="2 3">AM44-11BH</strain>
    </source>
</reference>
<dbReference type="InterPro" id="IPR038690">
    <property type="entry name" value="NusG_2_sf"/>
</dbReference>
<evidence type="ECO:0000313" key="2">
    <source>
        <dbReference type="EMBL" id="RHA19946.1"/>
    </source>
</evidence>
<feature type="transmembrane region" description="Helical" evidence="1">
    <location>
        <begin position="12"/>
        <end position="29"/>
    </location>
</feature>
<dbReference type="RefSeq" id="WP_005360387.1">
    <property type="nucleotide sequence ID" value="NZ_CAUBDO010000014.1"/>
</dbReference>
<name>A0A413RBH5_9FIRM</name>
<dbReference type="Gene3D" id="2.60.320.10">
    <property type="entry name" value="N-utilization substance G protein NusG, insert domain"/>
    <property type="match status" value="1"/>
</dbReference>
<evidence type="ECO:0000313" key="3">
    <source>
        <dbReference type="Proteomes" id="UP000284779"/>
    </source>
</evidence>
<organism evidence="2 3">
    <name type="scientific">Eubacterium ventriosum</name>
    <dbReference type="NCBI Taxonomy" id="39496"/>
    <lineage>
        <taxon>Bacteria</taxon>
        <taxon>Bacillati</taxon>
        <taxon>Bacillota</taxon>
        <taxon>Clostridia</taxon>
        <taxon>Eubacteriales</taxon>
        <taxon>Eubacteriaceae</taxon>
        <taxon>Eubacterium</taxon>
    </lineage>
</organism>
<dbReference type="Pfam" id="PF07009">
    <property type="entry name" value="NusG_II"/>
    <property type="match status" value="1"/>
</dbReference>